<name>A0A8I0DMG6_9CLOT</name>
<dbReference type="Proteomes" id="UP000662088">
    <property type="component" value="Unassembled WGS sequence"/>
</dbReference>
<organism evidence="4 5">
    <name type="scientific">Clostridium lentum</name>
    <dbReference type="NCBI Taxonomy" id="2763037"/>
    <lineage>
        <taxon>Bacteria</taxon>
        <taxon>Bacillati</taxon>
        <taxon>Bacillota</taxon>
        <taxon>Clostridia</taxon>
        <taxon>Eubacteriales</taxon>
        <taxon>Clostridiaceae</taxon>
        <taxon>Clostridium</taxon>
    </lineage>
</organism>
<dbReference type="SUPFAM" id="SSF56300">
    <property type="entry name" value="Metallo-dependent phosphatases"/>
    <property type="match status" value="1"/>
</dbReference>
<dbReference type="Pfam" id="PF12850">
    <property type="entry name" value="Metallophos_2"/>
    <property type="match status" value="1"/>
</dbReference>
<accession>A0A8I0DMG6</accession>
<dbReference type="GO" id="GO:0046872">
    <property type="term" value="F:metal ion binding"/>
    <property type="evidence" value="ECO:0007669"/>
    <property type="project" value="UniProtKB-KW"/>
</dbReference>
<dbReference type="EMBL" id="JACOOQ010000027">
    <property type="protein sequence ID" value="MBC5641183.1"/>
    <property type="molecule type" value="Genomic_DNA"/>
</dbReference>
<comment type="caution">
    <text evidence="4">The sequence shown here is derived from an EMBL/GenBank/DDBJ whole genome shotgun (WGS) entry which is preliminary data.</text>
</comment>
<dbReference type="GO" id="GO:0016787">
    <property type="term" value="F:hydrolase activity"/>
    <property type="evidence" value="ECO:0007669"/>
    <property type="project" value="UniProtKB-UniRule"/>
</dbReference>
<evidence type="ECO:0000256" key="1">
    <source>
        <dbReference type="ARBA" id="ARBA00008950"/>
    </source>
</evidence>
<comment type="similarity">
    <text evidence="1 2">Belongs to the metallophosphoesterase superfamily. YfcE family.</text>
</comment>
<evidence type="ECO:0000256" key="2">
    <source>
        <dbReference type="RuleBase" id="RU362039"/>
    </source>
</evidence>
<dbReference type="InterPro" id="IPR029052">
    <property type="entry name" value="Metallo-depent_PP-like"/>
</dbReference>
<sequence>MLVAVVSDSHNNSEAVDLAKKAISKCDVLLFLGDGEGDLENLTEGFKGEVYAVCGNCDFKMINPVERIVILNDKKIYMTHGNKYNVNFGFNSIYYRGREVDADIVLYGHTHIPMIKHEGDMIIMNPGSVSSGRGVKFRMSIGYLKIVKNQPVEAFIEELK</sequence>
<dbReference type="InterPro" id="IPR000979">
    <property type="entry name" value="Phosphodiesterase_MJ0936/Vps29"/>
</dbReference>
<reference evidence="4" key="1">
    <citation type="submission" date="2020-08" db="EMBL/GenBank/DDBJ databases">
        <title>Genome public.</title>
        <authorList>
            <person name="Liu C."/>
            <person name="Sun Q."/>
        </authorList>
    </citation>
    <scope>NUCLEOTIDE SEQUENCE</scope>
    <source>
        <strain evidence="4">NSJ-42</strain>
    </source>
</reference>
<dbReference type="Gene3D" id="3.60.21.10">
    <property type="match status" value="1"/>
</dbReference>
<dbReference type="EC" id="3.1.4.-" evidence="2"/>
<keyword evidence="5" id="KW-1185">Reference proteome</keyword>
<proteinExistence type="inferred from homology"/>
<feature type="domain" description="Calcineurin-like phosphoesterase" evidence="3">
    <location>
        <begin position="1"/>
        <end position="133"/>
    </location>
</feature>
<gene>
    <name evidence="4" type="ORF">H8R92_12505</name>
</gene>
<dbReference type="InterPro" id="IPR024654">
    <property type="entry name" value="Calcineurin-like_PHP_lpxH"/>
</dbReference>
<keyword evidence="2" id="KW-0479">Metal-binding</keyword>
<evidence type="ECO:0000259" key="3">
    <source>
        <dbReference type="Pfam" id="PF12850"/>
    </source>
</evidence>
<evidence type="ECO:0000313" key="5">
    <source>
        <dbReference type="Proteomes" id="UP000662088"/>
    </source>
</evidence>
<evidence type="ECO:0000313" key="4">
    <source>
        <dbReference type="EMBL" id="MBC5641183.1"/>
    </source>
</evidence>
<dbReference type="RefSeq" id="WP_022211681.1">
    <property type="nucleotide sequence ID" value="NZ_JACOOQ010000027.1"/>
</dbReference>
<dbReference type="NCBIfam" id="TIGR00040">
    <property type="entry name" value="yfcE"/>
    <property type="match status" value="1"/>
</dbReference>
<dbReference type="AlphaFoldDB" id="A0A8I0DMG6"/>
<dbReference type="PANTHER" id="PTHR11124">
    <property type="entry name" value="VACUOLAR SORTING PROTEIN VPS29"/>
    <property type="match status" value="1"/>
</dbReference>
<protein>
    <recommendedName>
        <fullName evidence="2">Phosphoesterase</fullName>
        <ecNumber evidence="2">3.1.4.-</ecNumber>
    </recommendedName>
</protein>
<comment type="cofactor">
    <cofactor evidence="2">
        <name>a divalent metal cation</name>
        <dbReference type="ChEBI" id="CHEBI:60240"/>
    </cofactor>
</comment>